<dbReference type="NCBIfam" id="TIGR00803">
    <property type="entry name" value="nst"/>
    <property type="match status" value="1"/>
</dbReference>
<feature type="transmembrane region" description="Helical" evidence="7">
    <location>
        <begin position="173"/>
        <end position="194"/>
    </location>
</feature>
<feature type="transmembrane region" description="Helical" evidence="7">
    <location>
        <begin position="206"/>
        <end position="226"/>
    </location>
</feature>
<keyword evidence="9" id="KW-1185">Reference proteome</keyword>
<dbReference type="EMBL" id="OW240913">
    <property type="protein sequence ID" value="CAH2249408.1"/>
    <property type="molecule type" value="Genomic_DNA"/>
</dbReference>
<evidence type="ECO:0000256" key="1">
    <source>
        <dbReference type="ARBA" id="ARBA00004653"/>
    </source>
</evidence>
<evidence type="ECO:0000256" key="4">
    <source>
        <dbReference type="ARBA" id="ARBA00022692"/>
    </source>
</evidence>
<comment type="subcellular location">
    <subcellularLocation>
        <location evidence="1">Golgi apparatus membrane</location>
        <topology evidence="1">Multi-pass membrane protein</topology>
    </subcellularLocation>
</comment>
<dbReference type="GO" id="GO:0015165">
    <property type="term" value="F:pyrimidine nucleotide-sugar transmembrane transporter activity"/>
    <property type="evidence" value="ECO:0007669"/>
    <property type="project" value="InterPro"/>
</dbReference>
<evidence type="ECO:0000256" key="2">
    <source>
        <dbReference type="ARBA" id="ARBA00009976"/>
    </source>
</evidence>
<proteinExistence type="inferred from homology"/>
<protein>
    <submittedName>
        <fullName evidence="8">CMP-sialic acid transporter, partial</fullName>
    </submittedName>
</protein>
<evidence type="ECO:0000313" key="8">
    <source>
        <dbReference type="EMBL" id="CAH2249408.1"/>
    </source>
</evidence>
<keyword evidence="5 7" id="KW-1133">Transmembrane helix</keyword>
<evidence type="ECO:0000256" key="6">
    <source>
        <dbReference type="ARBA" id="ARBA00023136"/>
    </source>
</evidence>
<evidence type="ECO:0000256" key="7">
    <source>
        <dbReference type="SAM" id="Phobius"/>
    </source>
</evidence>
<reference evidence="8" key="1">
    <citation type="submission" date="2022-03" db="EMBL/GenBank/DDBJ databases">
        <authorList>
            <person name="Alioto T."/>
            <person name="Alioto T."/>
            <person name="Gomez Garrido J."/>
        </authorList>
    </citation>
    <scope>NUCLEOTIDE SEQUENCE</scope>
</reference>
<dbReference type="InterPro" id="IPR007271">
    <property type="entry name" value="Nuc_sug_transpt"/>
</dbReference>
<dbReference type="PIRSF" id="PIRSF005799">
    <property type="entry name" value="UDP-gal_transpt"/>
    <property type="match status" value="1"/>
</dbReference>
<name>A0AAD1VUE8_PELCU</name>
<dbReference type="PANTHER" id="PTHR10231">
    <property type="entry name" value="NUCLEOTIDE-SUGAR TRANSMEMBRANE TRANSPORTER"/>
    <property type="match status" value="1"/>
</dbReference>
<feature type="transmembrane region" description="Helical" evidence="7">
    <location>
        <begin position="238"/>
        <end position="261"/>
    </location>
</feature>
<feature type="transmembrane region" description="Helical" evidence="7">
    <location>
        <begin position="142"/>
        <end position="161"/>
    </location>
</feature>
<keyword evidence="3" id="KW-0762">Sugar transport</keyword>
<dbReference type="SUPFAM" id="SSF103481">
    <property type="entry name" value="Multidrug resistance efflux transporter EmrE"/>
    <property type="match status" value="1"/>
</dbReference>
<feature type="transmembrane region" description="Helical" evidence="7">
    <location>
        <begin position="298"/>
        <end position="315"/>
    </location>
</feature>
<evidence type="ECO:0000256" key="5">
    <source>
        <dbReference type="ARBA" id="ARBA00022989"/>
    </source>
</evidence>
<dbReference type="AlphaFoldDB" id="A0AAD1VUE8"/>
<evidence type="ECO:0000313" key="9">
    <source>
        <dbReference type="Proteomes" id="UP001295444"/>
    </source>
</evidence>
<gene>
    <name evidence="8" type="ORF">PECUL_23A051075</name>
</gene>
<keyword evidence="4 7" id="KW-0812">Transmembrane</keyword>
<organism evidence="8 9">
    <name type="scientific">Pelobates cultripes</name>
    <name type="common">Western spadefoot toad</name>
    <dbReference type="NCBI Taxonomy" id="61616"/>
    <lineage>
        <taxon>Eukaryota</taxon>
        <taxon>Metazoa</taxon>
        <taxon>Chordata</taxon>
        <taxon>Craniata</taxon>
        <taxon>Vertebrata</taxon>
        <taxon>Euteleostomi</taxon>
        <taxon>Amphibia</taxon>
        <taxon>Batrachia</taxon>
        <taxon>Anura</taxon>
        <taxon>Pelobatoidea</taxon>
        <taxon>Pelobatidae</taxon>
        <taxon>Pelobates</taxon>
    </lineage>
</organism>
<accession>A0AAD1VUE8</accession>
<feature type="transmembrane region" description="Helical" evidence="7">
    <location>
        <begin position="9"/>
        <end position="29"/>
    </location>
</feature>
<comment type="similarity">
    <text evidence="2">Belongs to the nucleotide-sugar transporter family. SLC35A subfamily.</text>
</comment>
<feature type="transmembrane region" description="Helical" evidence="7">
    <location>
        <begin position="273"/>
        <end position="292"/>
    </location>
</feature>
<keyword evidence="3" id="KW-0813">Transport</keyword>
<keyword evidence="6 7" id="KW-0472">Membrane</keyword>
<dbReference type="Proteomes" id="UP001295444">
    <property type="component" value="Chromosome 02"/>
</dbReference>
<dbReference type="GO" id="GO:0000139">
    <property type="term" value="C:Golgi membrane"/>
    <property type="evidence" value="ECO:0007669"/>
    <property type="project" value="UniProtKB-SubCell"/>
</dbReference>
<evidence type="ECO:0000256" key="3">
    <source>
        <dbReference type="ARBA" id="ARBA00022597"/>
    </source>
</evidence>
<dbReference type="InterPro" id="IPR037185">
    <property type="entry name" value="EmrE-like"/>
</dbReference>
<sequence>MAAKENVSLLFKLYCLLVMTLVAATYTVVLRYTRTVTTEMYFSTTAVCLTEIIKLILSVGILAKETGSLSRLIISLKENVLGSPVEMLKLSVPSLVYALQNNMAFVALSNLDAAVYQVTYQLKIPCTALCTVLMLRRSLSNLQWFSVFMLCGGVILVQYSPSEATKVQIEQNHLLGFGAVAIAVLCSGFAGVYFEKVLKSSDTSLWVRNIQMYISGIVVTLAGVYLSDGSQVIEKGFFYGYNYLVWIVILLASVGGLYTSVVVKYTDNIMKGFSAAAAIVLSTIASVMLFGLQITLTFSAGALLVCVSIYIYGLPRKDTTKIDTKESSKNERLISV</sequence>
<feature type="transmembrane region" description="Helical" evidence="7">
    <location>
        <begin position="41"/>
        <end position="63"/>
    </location>
</feature>
<dbReference type="Pfam" id="PF04142">
    <property type="entry name" value="Nuc_sug_transp"/>
    <property type="match status" value="1"/>
</dbReference>